<evidence type="ECO:0000313" key="2">
    <source>
        <dbReference type="Proteomes" id="UP000092461"/>
    </source>
</evidence>
<organism evidence="1 2">
    <name type="scientific">Lutzomyia longipalpis</name>
    <name type="common">Sand fly</name>
    <dbReference type="NCBI Taxonomy" id="7200"/>
    <lineage>
        <taxon>Eukaryota</taxon>
        <taxon>Metazoa</taxon>
        <taxon>Ecdysozoa</taxon>
        <taxon>Arthropoda</taxon>
        <taxon>Hexapoda</taxon>
        <taxon>Insecta</taxon>
        <taxon>Pterygota</taxon>
        <taxon>Neoptera</taxon>
        <taxon>Endopterygota</taxon>
        <taxon>Diptera</taxon>
        <taxon>Nematocera</taxon>
        <taxon>Psychodoidea</taxon>
        <taxon>Psychodidae</taxon>
        <taxon>Lutzomyia</taxon>
        <taxon>Lutzomyia</taxon>
    </lineage>
</organism>
<reference evidence="1" key="1">
    <citation type="submission" date="2020-05" db="UniProtKB">
        <authorList>
            <consortium name="EnsemblMetazoa"/>
        </authorList>
    </citation>
    <scope>IDENTIFICATION</scope>
    <source>
        <strain evidence="1">Jacobina</strain>
    </source>
</reference>
<dbReference type="EMBL" id="AJWK01011159">
    <property type="status" value="NOT_ANNOTATED_CDS"/>
    <property type="molecule type" value="Genomic_DNA"/>
</dbReference>
<name>A0A1B0GI12_LUTLO</name>
<evidence type="ECO:0000313" key="1">
    <source>
        <dbReference type="EnsemblMetazoa" id="LLOJ003491-PA"/>
    </source>
</evidence>
<sequence length="98" mass="10531">MMNLEESSICSLDVPPLSTRRDRKPLFVANLMSGRGISPTKSTLCGSVTPYFSLRISPRPTPGFPSTMGFFPGGRVNARASIKYPGPGRSNPAIMGSR</sequence>
<accession>A0A1B0GI12</accession>
<proteinExistence type="predicted"/>
<dbReference type="AlphaFoldDB" id="A0A1B0GI12"/>
<protein>
    <submittedName>
        <fullName evidence="1">Uncharacterized protein</fullName>
    </submittedName>
</protein>
<dbReference type="EnsemblMetazoa" id="LLOJ003491-RA">
    <property type="protein sequence ID" value="LLOJ003491-PA"/>
    <property type="gene ID" value="LLOJ003491"/>
</dbReference>
<keyword evidence="2" id="KW-1185">Reference proteome</keyword>
<dbReference type="VEuPathDB" id="VectorBase:LLOJ003491"/>
<dbReference type="Proteomes" id="UP000092461">
    <property type="component" value="Unassembled WGS sequence"/>
</dbReference>